<proteinExistence type="inferred from homology"/>
<keyword evidence="4" id="KW-0057">Aromatic amino acid biosynthesis</keyword>
<organism evidence="7 8">
    <name type="scientific">Spectribacter acetivorans</name>
    <dbReference type="NCBI Taxonomy" id="3075603"/>
    <lineage>
        <taxon>Bacteria</taxon>
        <taxon>Pseudomonadati</taxon>
        <taxon>Pseudomonadota</taxon>
        <taxon>Gammaproteobacteria</taxon>
        <taxon>Salinisphaerales</taxon>
        <taxon>Salinisphaeraceae</taxon>
        <taxon>Spectribacter</taxon>
    </lineage>
</organism>
<dbReference type="InterPro" id="IPR017459">
    <property type="entry name" value="Glycosyl_Trfase_fam3_N_dom"/>
</dbReference>
<dbReference type="Gene3D" id="3.40.1030.10">
    <property type="entry name" value="Nucleoside phosphorylase/phosphoribosyltransferase catalytic domain"/>
    <property type="match status" value="1"/>
</dbReference>
<dbReference type="InterPro" id="IPR035902">
    <property type="entry name" value="Nuc_phospho_transferase"/>
</dbReference>
<gene>
    <name evidence="4 7" type="primary">trpD</name>
    <name evidence="7" type="ORF">RM531_01565</name>
</gene>
<comment type="similarity">
    <text evidence="4">Belongs to the anthranilate phosphoribosyltransferase family.</text>
</comment>
<evidence type="ECO:0000313" key="8">
    <source>
        <dbReference type="Proteomes" id="UP001259982"/>
    </source>
</evidence>
<feature type="binding site" evidence="4">
    <location>
        <position position="109"/>
    </location>
    <ligand>
        <name>anthranilate</name>
        <dbReference type="ChEBI" id="CHEBI:16567"/>
        <label>1</label>
    </ligand>
</feature>
<sequence length="337" mass="34639">MNHLVAGRDLDRDTMVQAMRTIMTGEATPAQIGGFLVALRMKGETVAEITAAAEVMRELATAVPVDAAYTEELVDTCGTGGDAAGLFNVSTAAALVVAAAGGRVAKHGNRSVSGKSGSADVLEAAGVNLNTSPDQVARCVHELGVGFMFAPGFHGAMKHAIGPRRELGVRTIFNMLGPLTNPAGARNQVVGVFNGHLTTPIAEVLGRLGSRHVLVVHGEDGLDELSINAPTRVAELRDGRVESYLLAPEDVGLERGSLDALRVEDAGQSLALIRRVLDGEPGVARDMICLNAGAALYVSGHARDIAEGVTRAGDAVDSGAAAGKLAALAELTAGMTP</sequence>
<feature type="binding site" evidence="4">
    <location>
        <begin position="88"/>
        <end position="91"/>
    </location>
    <ligand>
        <name>5-phospho-alpha-D-ribose 1-diphosphate</name>
        <dbReference type="ChEBI" id="CHEBI:58017"/>
    </ligand>
</feature>
<dbReference type="HAMAP" id="MF_00211">
    <property type="entry name" value="TrpD"/>
    <property type="match status" value="1"/>
</dbReference>
<evidence type="ECO:0000256" key="3">
    <source>
        <dbReference type="ARBA" id="ARBA00022822"/>
    </source>
</evidence>
<dbReference type="PANTHER" id="PTHR43285:SF2">
    <property type="entry name" value="ANTHRANILATE PHOSPHORIBOSYLTRANSFERASE"/>
    <property type="match status" value="1"/>
</dbReference>
<feature type="binding site" evidence="4">
    <location>
        <position position="118"/>
    </location>
    <ligand>
        <name>5-phospho-alpha-D-ribose 1-diphosphate</name>
        <dbReference type="ChEBI" id="CHEBI:58017"/>
    </ligand>
</feature>
<dbReference type="EMBL" id="JAVRHY010000001">
    <property type="protein sequence ID" value="MDT0617154.1"/>
    <property type="molecule type" value="Genomic_DNA"/>
</dbReference>
<dbReference type="InterPro" id="IPR005940">
    <property type="entry name" value="Anthranilate_Pribosyl_Tfrase"/>
</dbReference>
<protein>
    <recommendedName>
        <fullName evidence="4">Anthranilate phosphoribosyltransferase</fullName>
        <ecNumber evidence="4">2.4.2.18</ecNumber>
    </recommendedName>
</protein>
<evidence type="ECO:0000313" key="7">
    <source>
        <dbReference type="EMBL" id="MDT0617154.1"/>
    </source>
</evidence>
<feature type="binding site" evidence="4">
    <location>
        <position position="164"/>
    </location>
    <ligand>
        <name>anthranilate</name>
        <dbReference type="ChEBI" id="CHEBI:16567"/>
        <label>2</label>
    </ligand>
</feature>
<evidence type="ECO:0000259" key="5">
    <source>
        <dbReference type="Pfam" id="PF00591"/>
    </source>
</evidence>
<evidence type="ECO:0000259" key="6">
    <source>
        <dbReference type="Pfam" id="PF02885"/>
    </source>
</evidence>
<keyword evidence="2 4" id="KW-0808">Transferase</keyword>
<reference evidence="7 8" key="1">
    <citation type="submission" date="2023-09" db="EMBL/GenBank/DDBJ databases">
        <authorList>
            <person name="Rey-Velasco X."/>
        </authorList>
    </citation>
    <scope>NUCLEOTIDE SEQUENCE [LARGE SCALE GENOMIC DNA]</scope>
    <source>
        <strain evidence="7 8">P385</strain>
    </source>
</reference>
<keyword evidence="8" id="KW-1185">Reference proteome</keyword>
<feature type="binding site" evidence="4">
    <location>
        <position position="224"/>
    </location>
    <ligand>
        <name>Mg(2+)</name>
        <dbReference type="ChEBI" id="CHEBI:18420"/>
        <label>2</label>
    </ligand>
</feature>
<feature type="binding site" evidence="4">
    <location>
        <begin position="81"/>
        <end position="82"/>
    </location>
    <ligand>
        <name>5-phospho-alpha-D-ribose 1-diphosphate</name>
        <dbReference type="ChEBI" id="CHEBI:58017"/>
    </ligand>
</feature>
<dbReference type="PANTHER" id="PTHR43285">
    <property type="entry name" value="ANTHRANILATE PHOSPHORIBOSYLTRANSFERASE"/>
    <property type="match status" value="1"/>
</dbReference>
<evidence type="ECO:0000256" key="4">
    <source>
        <dbReference type="HAMAP-Rule" id="MF_00211"/>
    </source>
</evidence>
<comment type="function">
    <text evidence="4">Catalyzes the transfer of the phosphoribosyl group of 5-phosphorylribose-1-pyrophosphate (PRPP) to anthranilate to yield N-(5'-phosphoribosyl)-anthranilate (PRA).</text>
</comment>
<comment type="caution">
    <text evidence="4">Lacks conserved residue(s) required for the propagation of feature annotation.</text>
</comment>
<dbReference type="Proteomes" id="UP001259982">
    <property type="component" value="Unassembled WGS sequence"/>
</dbReference>
<accession>A0ABU3B3W6</accession>
<dbReference type="SUPFAM" id="SSF47648">
    <property type="entry name" value="Nucleoside phosphorylase/phosphoribosyltransferase N-terminal domain"/>
    <property type="match status" value="1"/>
</dbReference>
<dbReference type="Pfam" id="PF02885">
    <property type="entry name" value="Glycos_trans_3N"/>
    <property type="match status" value="1"/>
</dbReference>
<comment type="caution">
    <text evidence="7">The sequence shown here is derived from an EMBL/GenBank/DDBJ whole genome shotgun (WGS) entry which is preliminary data.</text>
</comment>
<keyword evidence="1 4" id="KW-0328">Glycosyltransferase</keyword>
<keyword evidence="3 4" id="KW-0822">Tryptophan biosynthesis</keyword>
<dbReference type="EC" id="2.4.2.18" evidence="4"/>
<comment type="cofactor">
    <cofactor evidence="4">
        <name>Mg(2+)</name>
        <dbReference type="ChEBI" id="CHEBI:18420"/>
    </cofactor>
    <text evidence="4">Binds 2 magnesium ions per monomer.</text>
</comment>
<dbReference type="Gene3D" id="1.20.970.10">
    <property type="entry name" value="Transferase, Pyrimidine Nucleoside Phosphorylase, Chain C"/>
    <property type="match status" value="1"/>
</dbReference>
<comment type="pathway">
    <text evidence="4">Amino-acid biosynthesis; L-tryptophan biosynthesis; L-tryptophan from chorismate: step 2/5.</text>
</comment>
<feature type="domain" description="Glycosyl transferase family 3 N-terminal" evidence="6">
    <location>
        <begin position="2"/>
        <end position="60"/>
    </location>
</feature>
<dbReference type="InterPro" id="IPR000312">
    <property type="entry name" value="Glycosyl_Trfase_fam3"/>
</dbReference>
<dbReference type="Pfam" id="PF00591">
    <property type="entry name" value="Glycos_transf_3"/>
    <property type="match status" value="1"/>
</dbReference>
<evidence type="ECO:0000256" key="1">
    <source>
        <dbReference type="ARBA" id="ARBA00022676"/>
    </source>
</evidence>
<dbReference type="InterPro" id="IPR036320">
    <property type="entry name" value="Glycosyl_Trfase_fam3_N_dom_sf"/>
</dbReference>
<feature type="binding site" evidence="4">
    <location>
        <position position="78"/>
    </location>
    <ligand>
        <name>5-phospho-alpha-D-ribose 1-diphosphate</name>
        <dbReference type="ChEBI" id="CHEBI:58017"/>
    </ligand>
</feature>
<keyword evidence="4" id="KW-0460">Magnesium</keyword>
<dbReference type="GO" id="GO:0004048">
    <property type="term" value="F:anthranilate phosphoribosyltransferase activity"/>
    <property type="evidence" value="ECO:0007669"/>
    <property type="project" value="UniProtKB-EC"/>
</dbReference>
<name>A0ABU3B3W6_9GAMM</name>
<evidence type="ECO:0000256" key="2">
    <source>
        <dbReference type="ARBA" id="ARBA00022679"/>
    </source>
</evidence>
<keyword evidence="4" id="KW-0028">Amino-acid biosynthesis</keyword>
<dbReference type="SUPFAM" id="SSF52418">
    <property type="entry name" value="Nucleoside phosphorylase/phosphoribosyltransferase catalytic domain"/>
    <property type="match status" value="1"/>
</dbReference>
<feature type="binding site" evidence="4">
    <location>
        <begin position="106"/>
        <end position="114"/>
    </location>
    <ligand>
        <name>5-phospho-alpha-D-ribose 1-diphosphate</name>
        <dbReference type="ChEBI" id="CHEBI:58017"/>
    </ligand>
</feature>
<feature type="domain" description="Glycosyl transferase family 3" evidence="5">
    <location>
        <begin position="72"/>
        <end position="321"/>
    </location>
</feature>
<feature type="binding site" evidence="4">
    <location>
        <position position="223"/>
    </location>
    <ligand>
        <name>Mg(2+)</name>
        <dbReference type="ChEBI" id="CHEBI:18420"/>
        <label>2</label>
    </ligand>
</feature>
<keyword evidence="4" id="KW-0479">Metal-binding</keyword>
<feature type="binding site" evidence="4">
    <location>
        <position position="90"/>
    </location>
    <ligand>
        <name>Mg(2+)</name>
        <dbReference type="ChEBI" id="CHEBI:18420"/>
        <label>1</label>
    </ligand>
</feature>
<dbReference type="NCBIfam" id="TIGR01245">
    <property type="entry name" value="trpD"/>
    <property type="match status" value="1"/>
</dbReference>
<feature type="binding site" evidence="4">
    <location>
        <position position="224"/>
    </location>
    <ligand>
        <name>Mg(2+)</name>
        <dbReference type="ChEBI" id="CHEBI:18420"/>
        <label>1</label>
    </ligand>
</feature>
<comment type="catalytic activity">
    <reaction evidence="4">
        <text>N-(5-phospho-beta-D-ribosyl)anthranilate + diphosphate = 5-phospho-alpha-D-ribose 1-diphosphate + anthranilate</text>
        <dbReference type="Rhea" id="RHEA:11768"/>
        <dbReference type="ChEBI" id="CHEBI:16567"/>
        <dbReference type="ChEBI" id="CHEBI:18277"/>
        <dbReference type="ChEBI" id="CHEBI:33019"/>
        <dbReference type="ChEBI" id="CHEBI:58017"/>
        <dbReference type="EC" id="2.4.2.18"/>
    </reaction>
</comment>
<comment type="subunit">
    <text evidence="4">Homodimer.</text>
</comment>
<feature type="binding site" evidence="4">
    <location>
        <position position="78"/>
    </location>
    <ligand>
        <name>anthranilate</name>
        <dbReference type="ChEBI" id="CHEBI:16567"/>
        <label>1</label>
    </ligand>
</feature>